<keyword evidence="1" id="KW-0560">Oxidoreductase</keyword>
<dbReference type="EMBL" id="JACHGW010000001">
    <property type="protein sequence ID" value="MBB6049593.1"/>
    <property type="molecule type" value="Genomic_DNA"/>
</dbReference>
<protein>
    <submittedName>
        <fullName evidence="1">Ectoine hydroxylase-related dioxygenase (Phytanoyl-CoA dioxygenase family)</fullName>
    </submittedName>
</protein>
<dbReference type="Gene3D" id="2.60.120.620">
    <property type="entry name" value="q2cbj1_9rhob like domain"/>
    <property type="match status" value="1"/>
</dbReference>
<dbReference type="RefSeq" id="WP_184193191.1">
    <property type="nucleotide sequence ID" value="NZ_JACHGW010000001.1"/>
</dbReference>
<keyword evidence="1" id="KW-0223">Dioxygenase</keyword>
<dbReference type="PANTHER" id="PTHR20883:SF46">
    <property type="entry name" value="PHYTANOYL-COA HYDROXYLASE"/>
    <property type="match status" value="1"/>
</dbReference>
<evidence type="ECO:0000313" key="2">
    <source>
        <dbReference type="Proteomes" id="UP000520814"/>
    </source>
</evidence>
<accession>A0A7W9W5I2</accession>
<keyword evidence="2" id="KW-1185">Reference proteome</keyword>
<dbReference type="AlphaFoldDB" id="A0A7W9W5I2"/>
<reference evidence="1 2" key="1">
    <citation type="submission" date="2020-08" db="EMBL/GenBank/DDBJ databases">
        <title>Genomic Encyclopedia of Type Strains, Phase IV (KMG-IV): sequencing the most valuable type-strain genomes for metagenomic binning, comparative biology and taxonomic classification.</title>
        <authorList>
            <person name="Goeker M."/>
        </authorList>
    </citation>
    <scope>NUCLEOTIDE SEQUENCE [LARGE SCALE GENOMIC DNA]</scope>
    <source>
        <strain evidence="1 2">DSM 23562</strain>
    </source>
</reference>
<evidence type="ECO:0000313" key="1">
    <source>
        <dbReference type="EMBL" id="MBB6049593.1"/>
    </source>
</evidence>
<dbReference type="InterPro" id="IPR008775">
    <property type="entry name" value="Phytyl_CoA_dOase-like"/>
</dbReference>
<comment type="caution">
    <text evidence="1">The sequence shown here is derived from an EMBL/GenBank/DDBJ whole genome shotgun (WGS) entry which is preliminary data.</text>
</comment>
<dbReference type="Proteomes" id="UP000520814">
    <property type="component" value="Unassembled WGS sequence"/>
</dbReference>
<gene>
    <name evidence="1" type="ORF">HNQ39_001355</name>
</gene>
<dbReference type="GO" id="GO:0016706">
    <property type="term" value="F:2-oxoglutarate-dependent dioxygenase activity"/>
    <property type="evidence" value="ECO:0007669"/>
    <property type="project" value="UniProtKB-ARBA"/>
</dbReference>
<sequence>MMESWSLDLEQSVPMHNEGFLVFEEVFPPELLASVTERIESYQKRHEAAIAAKGGVEGISRASEITFTSHLAENDPELLAFCRHPAIVALGTTFLGRDVDLYWNQAVFKLPEGEKQFPWHQDDGYTPVSPSPYLTLWIALNDATVENGCVWVRPGSHKNGLVPHKQTPIGLACHALDHPDQGIPVPVPAGSIVAFWSLLMHKSGVNVSSGPRKAYIVQLAKAGLVSLRTGEPIPNLLPIARDRVVCGKSH</sequence>
<name>A0A7W9W5I2_ARMRO</name>
<proteinExistence type="predicted"/>
<organism evidence="1 2">
    <name type="scientific">Armatimonas rosea</name>
    <dbReference type="NCBI Taxonomy" id="685828"/>
    <lineage>
        <taxon>Bacteria</taxon>
        <taxon>Bacillati</taxon>
        <taxon>Armatimonadota</taxon>
        <taxon>Armatimonadia</taxon>
        <taxon>Armatimonadales</taxon>
        <taxon>Armatimonadaceae</taxon>
        <taxon>Armatimonas</taxon>
    </lineage>
</organism>
<dbReference type="PANTHER" id="PTHR20883">
    <property type="entry name" value="PHYTANOYL-COA DIOXYGENASE DOMAIN CONTAINING 1"/>
    <property type="match status" value="1"/>
</dbReference>
<dbReference type="GO" id="GO:0005506">
    <property type="term" value="F:iron ion binding"/>
    <property type="evidence" value="ECO:0007669"/>
    <property type="project" value="UniProtKB-ARBA"/>
</dbReference>
<dbReference type="SUPFAM" id="SSF51197">
    <property type="entry name" value="Clavaminate synthase-like"/>
    <property type="match status" value="1"/>
</dbReference>
<dbReference type="Pfam" id="PF05721">
    <property type="entry name" value="PhyH"/>
    <property type="match status" value="1"/>
</dbReference>